<reference evidence="5" key="1">
    <citation type="journal article" date="2021" name="PeerJ">
        <title>Extensive microbial diversity within the chicken gut microbiome revealed by metagenomics and culture.</title>
        <authorList>
            <person name="Gilroy R."/>
            <person name="Ravi A."/>
            <person name="Getino M."/>
            <person name="Pursley I."/>
            <person name="Horton D.L."/>
            <person name="Alikhan N.F."/>
            <person name="Baker D."/>
            <person name="Gharbi K."/>
            <person name="Hall N."/>
            <person name="Watson M."/>
            <person name="Adriaenssens E.M."/>
            <person name="Foster-Nyarko E."/>
            <person name="Jarju S."/>
            <person name="Secka A."/>
            <person name="Antonio M."/>
            <person name="Oren A."/>
            <person name="Chaudhuri R.R."/>
            <person name="La Ragione R."/>
            <person name="Hildebrand F."/>
            <person name="Pallen M.J."/>
        </authorList>
    </citation>
    <scope>NUCLEOTIDE SEQUENCE</scope>
    <source>
        <strain evidence="5">CHK188-16595</strain>
    </source>
</reference>
<feature type="compositionally biased region" description="Polar residues" evidence="4">
    <location>
        <begin position="160"/>
        <end position="169"/>
    </location>
</feature>
<dbReference type="PANTHER" id="PTHR32347">
    <property type="entry name" value="EFFLUX SYSTEM COMPONENT YKNX-RELATED"/>
    <property type="match status" value="1"/>
</dbReference>
<dbReference type="AlphaFoldDB" id="A0A9D2S9G3"/>
<organism evidence="5 6">
    <name type="scientific">Candidatus Eubacterium faecale</name>
    <dbReference type="NCBI Taxonomy" id="2838568"/>
    <lineage>
        <taxon>Bacteria</taxon>
        <taxon>Bacillati</taxon>
        <taxon>Bacillota</taxon>
        <taxon>Clostridia</taxon>
        <taxon>Eubacteriales</taxon>
        <taxon>Eubacteriaceae</taxon>
        <taxon>Eubacterium</taxon>
    </lineage>
</organism>
<dbReference type="InterPro" id="IPR050465">
    <property type="entry name" value="UPF0194_transport"/>
</dbReference>
<dbReference type="GO" id="GO:0030313">
    <property type="term" value="C:cell envelope"/>
    <property type="evidence" value="ECO:0007669"/>
    <property type="project" value="UniProtKB-SubCell"/>
</dbReference>
<accession>A0A9D2S9G3</accession>
<keyword evidence="2 3" id="KW-0175">Coiled coil</keyword>
<name>A0A9D2S9G3_9FIRM</name>
<gene>
    <name evidence="5" type="ORF">IAA37_08175</name>
</gene>
<dbReference type="EMBL" id="DWXN01000012">
    <property type="protein sequence ID" value="HJB75627.1"/>
    <property type="molecule type" value="Genomic_DNA"/>
</dbReference>
<feature type="compositionally biased region" description="Low complexity" evidence="4">
    <location>
        <begin position="182"/>
        <end position="203"/>
    </location>
</feature>
<comment type="caution">
    <text evidence="5">The sequence shown here is derived from an EMBL/GenBank/DDBJ whole genome shotgun (WGS) entry which is preliminary data.</text>
</comment>
<evidence type="ECO:0000256" key="1">
    <source>
        <dbReference type="ARBA" id="ARBA00004196"/>
    </source>
</evidence>
<evidence type="ECO:0000313" key="5">
    <source>
        <dbReference type="EMBL" id="HJB75627.1"/>
    </source>
</evidence>
<evidence type="ECO:0000256" key="2">
    <source>
        <dbReference type="ARBA" id="ARBA00023054"/>
    </source>
</evidence>
<dbReference type="Gene3D" id="2.40.50.100">
    <property type="match status" value="1"/>
</dbReference>
<feature type="coiled-coil region" evidence="3">
    <location>
        <begin position="121"/>
        <end position="155"/>
    </location>
</feature>
<evidence type="ECO:0000313" key="6">
    <source>
        <dbReference type="Proteomes" id="UP000823877"/>
    </source>
</evidence>
<feature type="region of interest" description="Disordered" evidence="4">
    <location>
        <begin position="160"/>
        <end position="203"/>
    </location>
</feature>
<reference evidence="5" key="2">
    <citation type="submission" date="2021-04" db="EMBL/GenBank/DDBJ databases">
        <authorList>
            <person name="Gilroy R."/>
        </authorList>
    </citation>
    <scope>NUCLEOTIDE SEQUENCE</scope>
    <source>
        <strain evidence="5">CHK188-16595</strain>
    </source>
</reference>
<evidence type="ECO:0000256" key="4">
    <source>
        <dbReference type="SAM" id="MobiDB-lite"/>
    </source>
</evidence>
<dbReference type="Proteomes" id="UP000823877">
    <property type="component" value="Unassembled WGS sequence"/>
</dbReference>
<dbReference type="Gene3D" id="2.40.420.20">
    <property type="match status" value="1"/>
</dbReference>
<proteinExistence type="predicted"/>
<sequence>MATVKKTSKKKKIIIAVAVVLVVAILGTVIGVAAGSSGKTAVTLNTIGTGEINETVSATGTVSAGSTKEYKVGAVATVKEVFVQTGDQVKKGDLLATFDTSSLDSQVSSLNSTYRQARDSYKQAVSDQKTAKNNLSALNKEISDLEKEVQKLGGETAYTTVRPSFTLPSTTTTTQPAEEDSTLPSETSTSTTESTTSEPVTYPPTIEGAMQALTDLVETINALSDDVQQTNEMMRTVMEQISAELESGNYSPDKIAEAVGAAVSDAIQQGIIDETKLLIESGAAVDMIEAAVSGVDWSAIGRSFADSPSVQLTAAELRLAALYAQKQLYDLNASDTTVYAKKQVMDTAKSALDSVKEACSELEAGWTAAFDGTITACDIYPGEQTSLLSSGITLENLDTMVVTLSLGEYDVHKVKVGMPATITSAYGTYTGEVLSKAPVATGGSSGSVLDSVGSIAGISGLSSLTSTGAGVEVQVSVDNADENIIAGFDADVEIQVGDYQNIITVPIESIVLEKTGTYVYLYNAEDETVTKTLIETGAVSDSVYQVTNGLQVGDQIVATPSSDYEEDTFEVRVTTE</sequence>
<evidence type="ECO:0000256" key="3">
    <source>
        <dbReference type="SAM" id="Coils"/>
    </source>
</evidence>
<dbReference type="PANTHER" id="PTHR32347:SF14">
    <property type="entry name" value="EFFLUX SYSTEM COMPONENT YKNX-RELATED"/>
    <property type="match status" value="1"/>
</dbReference>
<dbReference type="Gene3D" id="2.40.30.170">
    <property type="match status" value="1"/>
</dbReference>
<comment type="subcellular location">
    <subcellularLocation>
        <location evidence="1">Cell envelope</location>
    </subcellularLocation>
</comment>
<protein>
    <submittedName>
        <fullName evidence="5">Biotin/lipoyl-binding protein</fullName>
    </submittedName>
</protein>